<dbReference type="AlphaFoldDB" id="A0A7R9VSI2"/>
<reference evidence="1" key="1">
    <citation type="submission" date="2021-01" db="EMBL/GenBank/DDBJ databases">
        <authorList>
            <person name="Corre E."/>
            <person name="Pelletier E."/>
            <person name="Niang G."/>
            <person name="Scheremetjew M."/>
            <person name="Finn R."/>
            <person name="Kale V."/>
            <person name="Holt S."/>
            <person name="Cochrane G."/>
            <person name="Meng A."/>
            <person name="Brown T."/>
            <person name="Cohen L."/>
        </authorList>
    </citation>
    <scope>NUCLEOTIDE SEQUENCE</scope>
    <source>
        <strain evidence="1">CCMP219</strain>
    </source>
</reference>
<organism evidence="1">
    <name type="scientific">Chlamydomonas euryale</name>
    <dbReference type="NCBI Taxonomy" id="1486919"/>
    <lineage>
        <taxon>Eukaryota</taxon>
        <taxon>Viridiplantae</taxon>
        <taxon>Chlorophyta</taxon>
        <taxon>core chlorophytes</taxon>
        <taxon>Chlorophyceae</taxon>
        <taxon>CS clade</taxon>
        <taxon>Chlamydomonadales</taxon>
        <taxon>Chlamydomonadaceae</taxon>
        <taxon>Chlamydomonas</taxon>
    </lineage>
</organism>
<sequence>MAHTCGWAALEDGLPRVTELHKERASVSGADRATAGQSASGIYRRKSCLLACIPCCSWASSSRGGCSCGICSCDQRYGCSTASNGHCWFGTVKPAALFESSGSRSGRVDA</sequence>
<name>A0A7R9VSI2_9CHLO</name>
<gene>
    <name evidence="1" type="ORF">CEUR00632_LOCUS17127</name>
</gene>
<proteinExistence type="predicted"/>
<accession>A0A7R9VSI2</accession>
<evidence type="ECO:0000313" key="1">
    <source>
        <dbReference type="EMBL" id="CAD8303548.1"/>
    </source>
</evidence>
<protein>
    <submittedName>
        <fullName evidence="1">Uncharacterized protein</fullName>
    </submittedName>
</protein>
<dbReference type="EMBL" id="HBEC01036899">
    <property type="protein sequence ID" value="CAD8303548.1"/>
    <property type="molecule type" value="Transcribed_RNA"/>
</dbReference>